<dbReference type="RefSeq" id="WP_307275514.1">
    <property type="nucleotide sequence ID" value="NZ_JAUSVX010000007.1"/>
</dbReference>
<keyword evidence="3" id="KW-1185">Reference proteome</keyword>
<feature type="region of interest" description="Disordered" evidence="1">
    <location>
        <begin position="55"/>
        <end position="102"/>
    </location>
</feature>
<evidence type="ECO:0000313" key="2">
    <source>
        <dbReference type="EMBL" id="MDQ0471028.1"/>
    </source>
</evidence>
<proteinExistence type="predicted"/>
<protein>
    <submittedName>
        <fullName evidence="2">Uncharacterized protein</fullName>
    </submittedName>
</protein>
<comment type="caution">
    <text evidence="2">The sequence shown here is derived from an EMBL/GenBank/DDBJ whole genome shotgun (WGS) entry which is preliminary data.</text>
</comment>
<gene>
    <name evidence="2" type="ORF">QO011_004047</name>
</gene>
<name>A0ABU0JCB4_9HYPH</name>
<evidence type="ECO:0000313" key="3">
    <source>
        <dbReference type="Proteomes" id="UP001242480"/>
    </source>
</evidence>
<sequence length="102" mass="11645">MRRAVTTEPNEALPIERGQVTRSEFALQVLERRGLRAERGLADLAHVRDMKVDEFTERREARDPGGGGVSPRPTWHSASTAQRRASSRRRKVSLTERPLRRT</sequence>
<dbReference type="EMBL" id="JAUSVX010000007">
    <property type="protein sequence ID" value="MDQ0471028.1"/>
    <property type="molecule type" value="Genomic_DNA"/>
</dbReference>
<feature type="compositionally biased region" description="Basic and acidic residues" evidence="1">
    <location>
        <begin position="93"/>
        <end position="102"/>
    </location>
</feature>
<dbReference type="Proteomes" id="UP001242480">
    <property type="component" value="Unassembled WGS sequence"/>
</dbReference>
<reference evidence="2 3" key="1">
    <citation type="submission" date="2023-07" db="EMBL/GenBank/DDBJ databases">
        <title>Genomic Encyclopedia of Type Strains, Phase IV (KMG-IV): sequencing the most valuable type-strain genomes for metagenomic binning, comparative biology and taxonomic classification.</title>
        <authorList>
            <person name="Goeker M."/>
        </authorList>
    </citation>
    <scope>NUCLEOTIDE SEQUENCE [LARGE SCALE GENOMIC DNA]</scope>
    <source>
        <strain evidence="2 3">DSM 19619</strain>
    </source>
</reference>
<evidence type="ECO:0000256" key="1">
    <source>
        <dbReference type="SAM" id="MobiDB-lite"/>
    </source>
</evidence>
<accession>A0ABU0JCB4</accession>
<organism evidence="2 3">
    <name type="scientific">Labrys wisconsinensis</name>
    <dbReference type="NCBI Taxonomy" id="425677"/>
    <lineage>
        <taxon>Bacteria</taxon>
        <taxon>Pseudomonadati</taxon>
        <taxon>Pseudomonadota</taxon>
        <taxon>Alphaproteobacteria</taxon>
        <taxon>Hyphomicrobiales</taxon>
        <taxon>Xanthobacteraceae</taxon>
        <taxon>Labrys</taxon>
    </lineage>
</organism>